<dbReference type="InterPro" id="IPR041418">
    <property type="entry name" value="SAM_3"/>
</dbReference>
<accession>A0A8T3D8V7</accession>
<sequence length="643" mass="72811">MYSRPFTYDSEPNYGGPLQPYGLSREMPSSQRSSISRPSGKSIYMQRKEYAESINKQPDNFQYRVEHLFTCELDGQEVRSLEDCVARLKALDAKGRLWGQEMILEVRGGSLQLTDIETKGELESLALGRICETQAVLDSCVYNSLLTVTVQGNRGQSKVFMFQCEEVGAELIKADLQKAVLHRRDDVNDPYRRDQYDIRDNLESIIGQQVSRSFRKPAPPPMQQDPIGPPPDFPPPHWSSPEPDQRGSPPPMYPPREELQYEAVSPLNHRDEHPRPQYTNTQRNVEIFNHVLNDVELFISRVTMASSKENNKKKKKSKKNKDNGNMPSQEEFFICLQKIKYAFNLLGKLNGLLKNPSAPDFVHILFSSLGFLVSHCPRDLPLSVTVPLLTEAALQLLSQEITHEEDHLWVSLGHAWNTPRSKWPGGDSLPAYVPLFSDGWRPPPPAVAPPENGPVSRSNSQRFPPESHPPIPPEQNSGQWSPPPARPSAAPPIMRVMYDFMARNHQELSVMKGEEVQVLDQSRQWWKVRNSRKEEGYVPQNVLEPVDGGRPTQPPQQDLRGPPMLNKMSRPEEVKAWLEYKGFSKMTIRTLGVLNGGLILGMTRDELRTVCPEEGARVFFQLQAVKSALALASESDHAQYNGR</sequence>
<evidence type="ECO:0000256" key="1">
    <source>
        <dbReference type="ARBA" id="ARBA00004496"/>
    </source>
</evidence>
<evidence type="ECO:0000313" key="10">
    <source>
        <dbReference type="Proteomes" id="UP000829720"/>
    </source>
</evidence>
<gene>
    <name evidence="9" type="ORF">AGOR_G00141260</name>
</gene>
<dbReference type="PROSITE" id="PS50002">
    <property type="entry name" value="SH3"/>
    <property type="match status" value="1"/>
</dbReference>
<evidence type="ECO:0000256" key="6">
    <source>
        <dbReference type="PROSITE-ProRule" id="PRU00192"/>
    </source>
</evidence>
<dbReference type="SMART" id="SM00326">
    <property type="entry name" value="SH3"/>
    <property type="match status" value="1"/>
</dbReference>
<protein>
    <recommendedName>
        <fullName evidence="8">SH3 domain-containing protein</fullName>
    </recommendedName>
</protein>
<dbReference type="InterPro" id="IPR033928">
    <property type="entry name" value="EPS8_PTB"/>
</dbReference>
<keyword evidence="4" id="KW-0963">Cytoplasm</keyword>
<name>A0A8T3D8V7_9TELE</name>
<feature type="compositionally biased region" description="Pro residues" evidence="7">
    <location>
        <begin position="443"/>
        <end position="452"/>
    </location>
</feature>
<dbReference type="GO" id="GO:0031982">
    <property type="term" value="C:vesicle"/>
    <property type="evidence" value="ECO:0007669"/>
    <property type="project" value="TreeGrafter"/>
</dbReference>
<dbReference type="GO" id="GO:0007266">
    <property type="term" value="P:Rho protein signal transduction"/>
    <property type="evidence" value="ECO:0007669"/>
    <property type="project" value="TreeGrafter"/>
</dbReference>
<dbReference type="InterPro" id="IPR001452">
    <property type="entry name" value="SH3_domain"/>
</dbReference>
<dbReference type="GO" id="GO:0035023">
    <property type="term" value="P:regulation of Rho protein signal transduction"/>
    <property type="evidence" value="ECO:0007669"/>
    <property type="project" value="TreeGrafter"/>
</dbReference>
<dbReference type="GO" id="GO:0032587">
    <property type="term" value="C:ruffle membrane"/>
    <property type="evidence" value="ECO:0007669"/>
    <property type="project" value="TreeGrafter"/>
</dbReference>
<dbReference type="GO" id="GO:1900029">
    <property type="term" value="P:positive regulation of ruffle assembly"/>
    <property type="evidence" value="ECO:0007669"/>
    <property type="project" value="TreeGrafter"/>
</dbReference>
<dbReference type="Pfam" id="PF18016">
    <property type="entry name" value="SAM_3"/>
    <property type="match status" value="1"/>
</dbReference>
<comment type="caution">
    <text evidence="9">The sequence shown here is derived from an EMBL/GenBank/DDBJ whole genome shotgun (WGS) entry which is preliminary data.</text>
</comment>
<dbReference type="InterPro" id="IPR039801">
    <property type="entry name" value="EPS8-like"/>
</dbReference>
<dbReference type="Pfam" id="PF22975">
    <property type="entry name" value="EPS8_2nd"/>
    <property type="match status" value="1"/>
</dbReference>
<feature type="region of interest" description="Disordered" evidence="7">
    <location>
        <begin position="211"/>
        <end position="256"/>
    </location>
</feature>
<evidence type="ECO:0000256" key="2">
    <source>
        <dbReference type="ARBA" id="ARBA00006197"/>
    </source>
</evidence>
<comment type="subcellular location">
    <subcellularLocation>
        <location evidence="1">Cytoplasm</location>
    </subcellularLocation>
</comment>
<evidence type="ECO:0000313" key="9">
    <source>
        <dbReference type="EMBL" id="KAI1893181.1"/>
    </source>
</evidence>
<dbReference type="InterPro" id="IPR013761">
    <property type="entry name" value="SAM/pointed_sf"/>
</dbReference>
<dbReference type="Pfam" id="PF08416">
    <property type="entry name" value="PTB"/>
    <property type="match status" value="1"/>
</dbReference>
<dbReference type="AlphaFoldDB" id="A0A8T3D8V7"/>
<dbReference type="PANTHER" id="PTHR12287">
    <property type="entry name" value="EPIDERMAL GROWTH FACTOR RECEPTOR KINASE SUBSTRATE EPS8-RELATED PROTEIN"/>
    <property type="match status" value="1"/>
</dbReference>
<dbReference type="CDD" id="cd11764">
    <property type="entry name" value="SH3_Eps8"/>
    <property type="match status" value="1"/>
</dbReference>
<dbReference type="InterPro" id="IPR011993">
    <property type="entry name" value="PH-like_dom_sf"/>
</dbReference>
<feature type="compositionally biased region" description="Pro residues" evidence="7">
    <location>
        <begin position="217"/>
        <end position="238"/>
    </location>
</feature>
<dbReference type="CDD" id="cd09540">
    <property type="entry name" value="SAM_EPS8-like"/>
    <property type="match status" value="1"/>
</dbReference>
<dbReference type="OrthoDB" id="4680325at2759"/>
<dbReference type="Gene3D" id="2.30.30.40">
    <property type="entry name" value="SH3 Domains"/>
    <property type="match status" value="1"/>
</dbReference>
<dbReference type="InterPro" id="IPR013625">
    <property type="entry name" value="PTB"/>
</dbReference>
<dbReference type="InterPro" id="IPR035462">
    <property type="entry name" value="Eps8_SH3"/>
</dbReference>
<dbReference type="Gene3D" id="1.10.150.50">
    <property type="entry name" value="Transcription Factor, Ets-1"/>
    <property type="match status" value="1"/>
</dbReference>
<reference evidence="9" key="1">
    <citation type="submission" date="2021-01" db="EMBL/GenBank/DDBJ databases">
        <authorList>
            <person name="Zahm M."/>
            <person name="Roques C."/>
            <person name="Cabau C."/>
            <person name="Klopp C."/>
            <person name="Donnadieu C."/>
            <person name="Jouanno E."/>
            <person name="Lampietro C."/>
            <person name="Louis A."/>
            <person name="Herpin A."/>
            <person name="Echchiki A."/>
            <person name="Berthelot C."/>
            <person name="Parey E."/>
            <person name="Roest-Crollius H."/>
            <person name="Braasch I."/>
            <person name="Postlethwait J."/>
            <person name="Bobe J."/>
            <person name="Montfort J."/>
            <person name="Bouchez O."/>
            <person name="Begum T."/>
            <person name="Mejri S."/>
            <person name="Adams A."/>
            <person name="Chen W.-J."/>
            <person name="Guiguen Y."/>
        </authorList>
    </citation>
    <scope>NUCLEOTIDE SEQUENCE</scope>
    <source>
        <tissue evidence="9">Blood</tissue>
    </source>
</reference>
<dbReference type="SUPFAM" id="SSF50729">
    <property type="entry name" value="PH domain-like"/>
    <property type="match status" value="1"/>
</dbReference>
<dbReference type="GO" id="GO:0005737">
    <property type="term" value="C:cytoplasm"/>
    <property type="evidence" value="ECO:0007669"/>
    <property type="project" value="UniProtKB-SubCell"/>
</dbReference>
<dbReference type="FunFam" id="2.30.29.30:FF:000293">
    <property type="entry name" value="EPS8 like 3"/>
    <property type="match status" value="1"/>
</dbReference>
<dbReference type="EMBL" id="JAERUA010000012">
    <property type="protein sequence ID" value="KAI1893181.1"/>
    <property type="molecule type" value="Genomic_DNA"/>
</dbReference>
<feature type="compositionally biased region" description="Low complexity" evidence="7">
    <location>
        <begin position="24"/>
        <end position="39"/>
    </location>
</feature>
<keyword evidence="10" id="KW-1185">Reference proteome</keyword>
<feature type="domain" description="SH3" evidence="8">
    <location>
        <begin position="489"/>
        <end position="548"/>
    </location>
</feature>
<dbReference type="CDD" id="cd01210">
    <property type="entry name" value="PTB_EPS8"/>
    <property type="match status" value="1"/>
</dbReference>
<dbReference type="InterPro" id="IPR055093">
    <property type="entry name" value="EPS8_2nd"/>
</dbReference>
<dbReference type="InterPro" id="IPR036028">
    <property type="entry name" value="SH3-like_dom_sf"/>
</dbReference>
<proteinExistence type="inferred from homology"/>
<dbReference type="Gene3D" id="2.30.29.30">
    <property type="entry name" value="Pleckstrin-homology domain (PH domain)/Phosphotyrosine-binding domain (PTB)"/>
    <property type="match status" value="1"/>
</dbReference>
<keyword evidence="5" id="KW-0597">Phosphoprotein</keyword>
<dbReference type="Pfam" id="PF00018">
    <property type="entry name" value="SH3_1"/>
    <property type="match status" value="1"/>
</dbReference>
<evidence type="ECO:0000256" key="5">
    <source>
        <dbReference type="ARBA" id="ARBA00022553"/>
    </source>
</evidence>
<keyword evidence="3 6" id="KW-0728">SH3 domain</keyword>
<dbReference type="Proteomes" id="UP000829720">
    <property type="component" value="Unassembled WGS sequence"/>
</dbReference>
<feature type="region of interest" description="Disordered" evidence="7">
    <location>
        <begin position="1"/>
        <end position="39"/>
    </location>
</feature>
<feature type="region of interest" description="Disordered" evidence="7">
    <location>
        <begin position="541"/>
        <end position="566"/>
    </location>
</feature>
<dbReference type="SUPFAM" id="SSF50044">
    <property type="entry name" value="SH3-domain"/>
    <property type="match status" value="1"/>
</dbReference>
<evidence type="ECO:0000259" key="8">
    <source>
        <dbReference type="PROSITE" id="PS50002"/>
    </source>
</evidence>
<organism evidence="9 10">
    <name type="scientific">Albula goreensis</name>
    <dbReference type="NCBI Taxonomy" id="1534307"/>
    <lineage>
        <taxon>Eukaryota</taxon>
        <taxon>Metazoa</taxon>
        <taxon>Chordata</taxon>
        <taxon>Craniata</taxon>
        <taxon>Vertebrata</taxon>
        <taxon>Euteleostomi</taxon>
        <taxon>Actinopterygii</taxon>
        <taxon>Neopterygii</taxon>
        <taxon>Teleostei</taxon>
        <taxon>Albuliformes</taxon>
        <taxon>Albulidae</taxon>
        <taxon>Albula</taxon>
    </lineage>
</organism>
<dbReference type="PANTHER" id="PTHR12287:SF22">
    <property type="entry name" value="EPIDERMAL GROWTH FACTOR RECEPTOR KINASE SUBSTRATE 8-LIKE PROTEIN 3"/>
    <property type="match status" value="1"/>
</dbReference>
<feature type="region of interest" description="Disordered" evidence="7">
    <location>
        <begin position="443"/>
        <end position="488"/>
    </location>
</feature>
<evidence type="ECO:0000256" key="3">
    <source>
        <dbReference type="ARBA" id="ARBA00022443"/>
    </source>
</evidence>
<dbReference type="GO" id="GO:0003779">
    <property type="term" value="F:actin binding"/>
    <property type="evidence" value="ECO:0007669"/>
    <property type="project" value="TreeGrafter"/>
</dbReference>
<comment type="similarity">
    <text evidence="2">Belongs to the EPS8 family.</text>
</comment>
<evidence type="ECO:0000256" key="7">
    <source>
        <dbReference type="SAM" id="MobiDB-lite"/>
    </source>
</evidence>
<evidence type="ECO:0000256" key="4">
    <source>
        <dbReference type="ARBA" id="ARBA00022490"/>
    </source>
</evidence>